<evidence type="ECO:0000313" key="2">
    <source>
        <dbReference type="EMBL" id="KAK9839034.1"/>
    </source>
</evidence>
<dbReference type="EMBL" id="JALJOS010000005">
    <property type="protein sequence ID" value="KAK9839034.1"/>
    <property type="molecule type" value="Genomic_DNA"/>
</dbReference>
<name>A0AAW1RZA3_9CHLO</name>
<reference evidence="2 3" key="1">
    <citation type="journal article" date="2024" name="Nat. Commun.">
        <title>Phylogenomics reveals the evolutionary origins of lichenization in chlorophyte algae.</title>
        <authorList>
            <person name="Puginier C."/>
            <person name="Libourel C."/>
            <person name="Otte J."/>
            <person name="Skaloud P."/>
            <person name="Haon M."/>
            <person name="Grisel S."/>
            <person name="Petersen M."/>
            <person name="Berrin J.G."/>
            <person name="Delaux P.M."/>
            <person name="Dal Grande F."/>
            <person name="Keller J."/>
        </authorList>
    </citation>
    <scope>NUCLEOTIDE SEQUENCE [LARGE SCALE GENOMIC DNA]</scope>
    <source>
        <strain evidence="2 3">SAG 2145</strain>
    </source>
</reference>
<dbReference type="Proteomes" id="UP001438707">
    <property type="component" value="Unassembled WGS sequence"/>
</dbReference>
<feature type="domain" description="HNH nuclease" evidence="1">
    <location>
        <begin position="157"/>
        <end position="216"/>
    </location>
</feature>
<comment type="caution">
    <text evidence="2">The sequence shown here is derived from an EMBL/GenBank/DDBJ whole genome shotgun (WGS) entry which is preliminary data.</text>
</comment>
<keyword evidence="3" id="KW-1185">Reference proteome</keyword>
<sequence>MSRVLEASTALQSAVLPHDLKSKAIASVDNPAYSAREQLASFSRCQHQHGCRELFKNSFSRIQRVGSPQQRAVRRVSAIYAASNQYAALDLSRAAESLGAFIPLLQALSMKAAGLQIKSRRSMSSAKRKALADDFKLRLYRYYINPDAAIYPSQLTCMVTGLQLPANLILAAHLIPDSELADAAAFWDVGDLDAERNGVLWAAPIEKAWHRQEIAFIADSQGQLIFTVLTESLMTTPLQHLKWDTTDCETYNFKTFGNFDGVPLAVTPNAMPHTQAFLNQAVSAVTFFSKGQRLRKGIFLDPSTYKVASDFPNKPDIQRWLCAMLPVSQNVGSCRDLN</sequence>
<protein>
    <recommendedName>
        <fullName evidence="1">HNH nuclease domain-containing protein</fullName>
    </recommendedName>
</protein>
<evidence type="ECO:0000313" key="3">
    <source>
        <dbReference type="Proteomes" id="UP001438707"/>
    </source>
</evidence>
<proteinExistence type="predicted"/>
<gene>
    <name evidence="2" type="ORF">WJX74_008205</name>
</gene>
<dbReference type="InterPro" id="IPR003615">
    <property type="entry name" value="HNH_nuc"/>
</dbReference>
<dbReference type="Pfam" id="PF13391">
    <property type="entry name" value="HNH_2"/>
    <property type="match status" value="1"/>
</dbReference>
<accession>A0AAW1RZA3</accession>
<organism evidence="2 3">
    <name type="scientific">Apatococcus lobatus</name>
    <dbReference type="NCBI Taxonomy" id="904363"/>
    <lineage>
        <taxon>Eukaryota</taxon>
        <taxon>Viridiplantae</taxon>
        <taxon>Chlorophyta</taxon>
        <taxon>core chlorophytes</taxon>
        <taxon>Trebouxiophyceae</taxon>
        <taxon>Chlorellales</taxon>
        <taxon>Chlorellaceae</taxon>
        <taxon>Apatococcus</taxon>
    </lineage>
</organism>
<dbReference type="AlphaFoldDB" id="A0AAW1RZA3"/>
<evidence type="ECO:0000259" key="1">
    <source>
        <dbReference type="Pfam" id="PF13391"/>
    </source>
</evidence>